<name>A0A9Q3J1S6_9BASI</name>
<organism evidence="1 2">
    <name type="scientific">Austropuccinia psidii MF-1</name>
    <dbReference type="NCBI Taxonomy" id="1389203"/>
    <lineage>
        <taxon>Eukaryota</taxon>
        <taxon>Fungi</taxon>
        <taxon>Dikarya</taxon>
        <taxon>Basidiomycota</taxon>
        <taxon>Pucciniomycotina</taxon>
        <taxon>Pucciniomycetes</taxon>
        <taxon>Pucciniales</taxon>
        <taxon>Sphaerophragmiaceae</taxon>
        <taxon>Austropuccinia</taxon>
    </lineage>
</organism>
<reference evidence="1" key="1">
    <citation type="submission" date="2021-03" db="EMBL/GenBank/DDBJ databases">
        <title>Draft genome sequence of rust myrtle Austropuccinia psidii MF-1, a brazilian biotype.</title>
        <authorList>
            <person name="Quecine M.C."/>
            <person name="Pachon D.M.R."/>
            <person name="Bonatelli M.L."/>
            <person name="Correr F.H."/>
            <person name="Franceschini L.M."/>
            <person name="Leite T.F."/>
            <person name="Margarido G.R.A."/>
            <person name="Almeida C.A."/>
            <person name="Ferrarezi J.A."/>
            <person name="Labate C.A."/>
        </authorList>
    </citation>
    <scope>NUCLEOTIDE SEQUENCE</scope>
    <source>
        <strain evidence="1">MF-1</strain>
    </source>
</reference>
<keyword evidence="2" id="KW-1185">Reference proteome</keyword>
<evidence type="ECO:0000313" key="1">
    <source>
        <dbReference type="EMBL" id="MBW0553884.1"/>
    </source>
</evidence>
<dbReference type="EMBL" id="AVOT02060399">
    <property type="protein sequence ID" value="MBW0553884.1"/>
    <property type="molecule type" value="Genomic_DNA"/>
</dbReference>
<gene>
    <name evidence="1" type="ORF">O181_093599</name>
</gene>
<protein>
    <submittedName>
        <fullName evidence="1">Uncharacterized protein</fullName>
    </submittedName>
</protein>
<accession>A0A9Q3J1S6</accession>
<comment type="caution">
    <text evidence="1">The sequence shown here is derived from an EMBL/GenBank/DDBJ whole genome shotgun (WGS) entry which is preliminary data.</text>
</comment>
<sequence length="100" mass="11170">MDKLDGDTSYGKIVSLPSCILTLESSFQRPETIKQIPSFNSMFLEPSSTAPHQLETTPHSALHMAMNIVCHLCQQCGHVTKDFPIPRTTILCNLLAYHQL</sequence>
<dbReference type="Proteomes" id="UP000765509">
    <property type="component" value="Unassembled WGS sequence"/>
</dbReference>
<dbReference type="AlphaFoldDB" id="A0A9Q3J1S6"/>
<proteinExistence type="predicted"/>
<evidence type="ECO:0000313" key="2">
    <source>
        <dbReference type="Proteomes" id="UP000765509"/>
    </source>
</evidence>